<evidence type="ECO:0000256" key="6">
    <source>
        <dbReference type="SAM" id="MobiDB-lite"/>
    </source>
</evidence>
<evidence type="ECO:0000256" key="1">
    <source>
        <dbReference type="ARBA" id="ARBA00022723"/>
    </source>
</evidence>
<feature type="domain" description="C3H1-type" evidence="7">
    <location>
        <begin position="588"/>
        <end position="611"/>
    </location>
</feature>
<evidence type="ECO:0000313" key="8">
    <source>
        <dbReference type="EMBL" id="JAT54046.1"/>
    </source>
</evidence>
<evidence type="ECO:0000256" key="3">
    <source>
        <dbReference type="ARBA" id="ARBA00022771"/>
    </source>
</evidence>
<evidence type="ECO:0000259" key="7">
    <source>
        <dbReference type="PROSITE" id="PS50103"/>
    </source>
</evidence>
<feature type="zinc finger region" description="C3H1-type" evidence="5">
    <location>
        <begin position="529"/>
        <end position="556"/>
    </location>
</feature>
<keyword evidence="4 5" id="KW-0862">Zinc</keyword>
<dbReference type="InterPro" id="IPR000571">
    <property type="entry name" value="Znf_CCCH"/>
</dbReference>
<dbReference type="GO" id="GO:0005634">
    <property type="term" value="C:nucleus"/>
    <property type="evidence" value="ECO:0007669"/>
    <property type="project" value="TreeGrafter"/>
</dbReference>
<feature type="zinc finger region" description="C3H1-type" evidence="5">
    <location>
        <begin position="558"/>
        <end position="585"/>
    </location>
</feature>
<dbReference type="PANTHER" id="PTHR13119">
    <property type="entry name" value="ZINC FINGER CCCH DOMAIN-CONTAINING PROTEI"/>
    <property type="match status" value="1"/>
</dbReference>
<feature type="region of interest" description="Disordered" evidence="6">
    <location>
        <begin position="240"/>
        <end position="259"/>
    </location>
</feature>
<feature type="compositionally biased region" description="Low complexity" evidence="6">
    <location>
        <begin position="646"/>
        <end position="658"/>
    </location>
</feature>
<dbReference type="PROSITE" id="PS50103">
    <property type="entry name" value="ZF_C3H1"/>
    <property type="match status" value="3"/>
</dbReference>
<dbReference type="GO" id="GO:0008270">
    <property type="term" value="F:zinc ion binding"/>
    <property type="evidence" value="ECO:0007669"/>
    <property type="project" value="UniProtKB-KW"/>
</dbReference>
<feature type="compositionally biased region" description="Low complexity" evidence="6">
    <location>
        <begin position="41"/>
        <end position="58"/>
    </location>
</feature>
<feature type="region of interest" description="Disordered" evidence="6">
    <location>
        <begin position="469"/>
        <end position="513"/>
    </location>
</feature>
<keyword evidence="1 5" id="KW-0479">Metal-binding</keyword>
<dbReference type="Gene3D" id="1.20.120.1350">
    <property type="entry name" value="Pneumovirus matrix protein 2 (M2), zinc-binding domain"/>
    <property type="match status" value="1"/>
</dbReference>
<dbReference type="SMART" id="SM00356">
    <property type="entry name" value="ZnF_C3H1"/>
    <property type="match status" value="3"/>
</dbReference>
<evidence type="ECO:0000256" key="2">
    <source>
        <dbReference type="ARBA" id="ARBA00022737"/>
    </source>
</evidence>
<feature type="compositionally biased region" description="Basic and acidic residues" evidence="6">
    <location>
        <begin position="408"/>
        <end position="417"/>
    </location>
</feature>
<dbReference type="GO" id="GO:0003723">
    <property type="term" value="F:RNA binding"/>
    <property type="evidence" value="ECO:0007669"/>
    <property type="project" value="InterPro"/>
</dbReference>
<feature type="region of interest" description="Disordered" evidence="6">
    <location>
        <begin position="40"/>
        <end position="115"/>
    </location>
</feature>
<keyword evidence="3 5" id="KW-0863">Zinc-finger</keyword>
<protein>
    <submittedName>
        <fullName evidence="8">Zinc finger CCCH domain-containing protein 7</fullName>
    </submittedName>
</protein>
<reference evidence="8" key="1">
    <citation type="submission" date="2015-07" db="EMBL/GenBank/DDBJ databases">
        <title>Transcriptome Assembly of Anthurium amnicola.</title>
        <authorList>
            <person name="Suzuki J."/>
        </authorList>
    </citation>
    <scope>NUCLEOTIDE SEQUENCE</scope>
</reference>
<gene>
    <name evidence="8" type="primary">Os01g0572100_0</name>
    <name evidence="8" type="ORF">g.107524</name>
</gene>
<name>A0A1D1YHC8_9ARAE</name>
<dbReference type="AlphaFoldDB" id="A0A1D1YHC8"/>
<organism evidence="8">
    <name type="scientific">Anthurium amnicola</name>
    <dbReference type="NCBI Taxonomy" id="1678845"/>
    <lineage>
        <taxon>Eukaryota</taxon>
        <taxon>Viridiplantae</taxon>
        <taxon>Streptophyta</taxon>
        <taxon>Embryophyta</taxon>
        <taxon>Tracheophyta</taxon>
        <taxon>Spermatophyta</taxon>
        <taxon>Magnoliopsida</taxon>
        <taxon>Liliopsida</taxon>
        <taxon>Araceae</taxon>
        <taxon>Pothoideae</taxon>
        <taxon>Potheae</taxon>
        <taxon>Anthurium</taxon>
    </lineage>
</organism>
<feature type="compositionally biased region" description="Basic and acidic residues" evidence="6">
    <location>
        <begin position="472"/>
        <end position="484"/>
    </location>
</feature>
<dbReference type="Pfam" id="PF14608">
    <property type="entry name" value="zf-CCCH_2"/>
    <property type="match status" value="2"/>
</dbReference>
<dbReference type="GO" id="GO:0045892">
    <property type="term" value="P:negative regulation of DNA-templated transcription"/>
    <property type="evidence" value="ECO:0007669"/>
    <property type="project" value="InterPro"/>
</dbReference>
<feature type="region of interest" description="Disordered" evidence="6">
    <location>
        <begin position="643"/>
        <end position="672"/>
    </location>
</feature>
<dbReference type="PANTHER" id="PTHR13119:SF12">
    <property type="entry name" value="PROTEIN SUPPRESSOR OF SABLE"/>
    <property type="match status" value="1"/>
</dbReference>
<feature type="region of interest" description="Disordered" evidence="6">
    <location>
        <begin position="401"/>
        <end position="431"/>
    </location>
</feature>
<evidence type="ECO:0000256" key="4">
    <source>
        <dbReference type="ARBA" id="ARBA00022833"/>
    </source>
</evidence>
<proteinExistence type="predicted"/>
<sequence>MQEESPPPPRPPIPLRRSHLDSATCRAALRILSYCAEVESHISPSSPRLSPLHPDPSSVAVGSREQQRPAASQGAIASCGTPREGSNGFGEERDGSGREGNGERAGRGFPEDGGRGFLSAEELGLGKILDVLDLVGGCPGPADAHVENSLLEVLLAREIQDGVFDEPRNGTRQEDRPCGSSVLSDSLVGFSRPIEEFVSQKGEGERGGRDSDGFKDLLSLEDIEPLIAIEACSLVDAPGRRENSQGGIGVSPRNESLSLTTENATSMEESRMEEQLKICDSSVPSTDGSGPRELDGHHKIISVCTVGEVEMEEGEIPNEGEISDLSFGLELEHAANGVTQSTQSEHRDLANDMTEKRNTAYVVGSFTAQGVSRGMDFIKEGTNGAVCESGKRIIVEVGLKPQKKKKNDKGAKKDVKNIKKNVNLSNKPPSIEVKLEHKKKKKNAAILKDPTSENVISSSLADESTADLAIQGEEKPSNMEDVKAQQKRKRAPLTESRKEKKKLAKKRKRAETNRKLGVKRLKLETFSKPKKVIPCSFYQKGRCQKGDACKFSHDIIPDTKSMPCTFFARGTCLKGDDCPFDHQLSKYPCHNYVSQGRCNRGDDCLFSHKIHIGELSSTASVTRETDSPILSGKQSLRKCLNSGNLSSSAVSTSPKSTPRIIKSSMPKDSVDQKKVMEPMRIPKGMRFLSFGTEPSIGTDKQHHDLDLKNSGCMQMQKDAEKLMLGKPQNLKNEILLSLPEKRLACRTLTLLANEDKSTSLLQKPSLLVQPNVKINSCESVKSLGSNTASSSGSKDIIEESQVTDASRILEEFLFTGIT</sequence>
<feature type="domain" description="C3H1-type" evidence="7">
    <location>
        <begin position="529"/>
        <end position="556"/>
    </location>
</feature>
<dbReference type="EMBL" id="GDJX01013890">
    <property type="protein sequence ID" value="JAT54046.1"/>
    <property type="molecule type" value="Transcribed_RNA"/>
</dbReference>
<dbReference type="InterPro" id="IPR036855">
    <property type="entry name" value="Znf_CCCH_sf"/>
</dbReference>
<dbReference type="Gene3D" id="4.10.1000.10">
    <property type="entry name" value="Zinc finger, CCCH-type"/>
    <property type="match status" value="1"/>
</dbReference>
<feature type="compositionally biased region" description="Basic residues" evidence="6">
    <location>
        <begin position="499"/>
        <end position="509"/>
    </location>
</feature>
<keyword evidence="2" id="KW-0677">Repeat</keyword>
<feature type="domain" description="C3H1-type" evidence="7">
    <location>
        <begin position="558"/>
        <end position="585"/>
    </location>
</feature>
<feature type="compositionally biased region" description="Basic and acidic residues" evidence="6">
    <location>
        <begin position="90"/>
        <end position="114"/>
    </location>
</feature>
<dbReference type="SUPFAM" id="SSF90229">
    <property type="entry name" value="CCCH zinc finger"/>
    <property type="match status" value="3"/>
</dbReference>
<feature type="zinc finger region" description="C3H1-type" evidence="5">
    <location>
        <begin position="588"/>
        <end position="611"/>
    </location>
</feature>
<dbReference type="Pfam" id="PF00642">
    <property type="entry name" value="zf-CCCH"/>
    <property type="match status" value="1"/>
</dbReference>
<accession>A0A1D1YHC8</accession>
<evidence type="ECO:0000256" key="5">
    <source>
        <dbReference type="PROSITE-ProRule" id="PRU00723"/>
    </source>
</evidence>
<dbReference type="InterPro" id="IPR045124">
    <property type="entry name" value="Su(sable)-like"/>
</dbReference>